<keyword evidence="6" id="KW-1185">Reference proteome</keyword>
<evidence type="ECO:0008006" key="7">
    <source>
        <dbReference type="Google" id="ProtNLM"/>
    </source>
</evidence>
<dbReference type="GO" id="GO:0006412">
    <property type="term" value="P:translation"/>
    <property type="evidence" value="ECO:0007669"/>
    <property type="project" value="InterPro"/>
</dbReference>
<evidence type="ECO:0000313" key="5">
    <source>
        <dbReference type="EMBL" id="KAB5548270.1"/>
    </source>
</evidence>
<keyword evidence="3 4" id="KW-0687">Ribonucleoprotein</keyword>
<organism evidence="5 6">
    <name type="scientific">Salix brachista</name>
    <dbReference type="NCBI Taxonomy" id="2182728"/>
    <lineage>
        <taxon>Eukaryota</taxon>
        <taxon>Viridiplantae</taxon>
        <taxon>Streptophyta</taxon>
        <taxon>Embryophyta</taxon>
        <taxon>Tracheophyta</taxon>
        <taxon>Spermatophyta</taxon>
        <taxon>Magnoliopsida</taxon>
        <taxon>eudicotyledons</taxon>
        <taxon>Gunneridae</taxon>
        <taxon>Pentapetalae</taxon>
        <taxon>rosids</taxon>
        <taxon>fabids</taxon>
        <taxon>Malpighiales</taxon>
        <taxon>Salicaceae</taxon>
        <taxon>Saliceae</taxon>
        <taxon>Salix</taxon>
    </lineage>
</organism>
<evidence type="ECO:0000256" key="4">
    <source>
        <dbReference type="RuleBase" id="RU000660"/>
    </source>
</evidence>
<dbReference type="PANTHER" id="PTHR14413">
    <property type="entry name" value="RIBOSOMAL PROTEIN L17"/>
    <property type="match status" value="1"/>
</dbReference>
<evidence type="ECO:0000256" key="3">
    <source>
        <dbReference type="ARBA" id="ARBA00023274"/>
    </source>
</evidence>
<dbReference type="EMBL" id="VDCV01000007">
    <property type="protein sequence ID" value="KAB5548270.1"/>
    <property type="molecule type" value="Genomic_DNA"/>
</dbReference>
<dbReference type="Gene3D" id="3.90.1030.10">
    <property type="entry name" value="Ribosomal protein L17"/>
    <property type="match status" value="1"/>
</dbReference>
<dbReference type="Pfam" id="PF01196">
    <property type="entry name" value="Ribosomal_L17"/>
    <property type="match status" value="1"/>
</dbReference>
<dbReference type="GO" id="GO:0003735">
    <property type="term" value="F:structural constituent of ribosome"/>
    <property type="evidence" value="ECO:0007669"/>
    <property type="project" value="InterPro"/>
</dbReference>
<dbReference type="SUPFAM" id="SSF64263">
    <property type="entry name" value="Prokaryotic ribosomal protein L17"/>
    <property type="match status" value="1"/>
</dbReference>
<dbReference type="FunFam" id="3.90.1030.10:FF:000004">
    <property type="entry name" value="50S ribosomal protein L17"/>
    <property type="match status" value="1"/>
</dbReference>
<evidence type="ECO:0000256" key="2">
    <source>
        <dbReference type="ARBA" id="ARBA00022980"/>
    </source>
</evidence>
<dbReference type="NCBIfam" id="TIGR00059">
    <property type="entry name" value="L17"/>
    <property type="match status" value="1"/>
</dbReference>
<dbReference type="InterPro" id="IPR036373">
    <property type="entry name" value="Ribosomal_bL17_sf"/>
</dbReference>
<dbReference type="PANTHER" id="PTHR14413:SF16">
    <property type="entry name" value="LARGE RIBOSOMAL SUBUNIT PROTEIN BL17M"/>
    <property type="match status" value="1"/>
</dbReference>
<gene>
    <name evidence="5" type="ORF">DKX38_011676</name>
</gene>
<evidence type="ECO:0000313" key="6">
    <source>
        <dbReference type="Proteomes" id="UP000326939"/>
    </source>
</evidence>
<proteinExistence type="inferred from homology"/>
<reference evidence="6" key="1">
    <citation type="journal article" date="2019" name="Gigascience">
        <title>De novo genome assembly of the endangered Acer yangbiense, a plant species with extremely small populations endemic to Yunnan Province, China.</title>
        <authorList>
            <person name="Yang J."/>
            <person name="Wariss H.M."/>
            <person name="Tao L."/>
            <person name="Zhang R."/>
            <person name="Yun Q."/>
            <person name="Hollingsworth P."/>
            <person name="Dao Z."/>
            <person name="Luo G."/>
            <person name="Guo H."/>
            <person name="Ma Y."/>
            <person name="Sun W."/>
        </authorList>
    </citation>
    <scope>NUCLEOTIDE SEQUENCE [LARGE SCALE GENOMIC DNA]</scope>
    <source>
        <strain evidence="6">cv. br00</strain>
    </source>
</reference>
<dbReference type="HAMAP" id="MF_01368">
    <property type="entry name" value="Ribosomal_bL17"/>
    <property type="match status" value="1"/>
</dbReference>
<comment type="caution">
    <text evidence="5">The sequence shown here is derived from an EMBL/GenBank/DDBJ whole genome shotgun (WGS) entry which is preliminary data.</text>
</comment>
<dbReference type="AlphaFoldDB" id="A0A5N5LZN1"/>
<protein>
    <recommendedName>
        <fullName evidence="7">Ribosomal protein L17</fullName>
    </recommendedName>
</protein>
<dbReference type="Proteomes" id="UP000326939">
    <property type="component" value="Chromosome 7"/>
</dbReference>
<dbReference type="InterPro" id="IPR000456">
    <property type="entry name" value="Ribosomal_bL17"/>
</dbReference>
<dbReference type="GO" id="GO:0022625">
    <property type="term" value="C:cytosolic large ribosomal subunit"/>
    <property type="evidence" value="ECO:0007669"/>
    <property type="project" value="TreeGrafter"/>
</dbReference>
<keyword evidence="2 4" id="KW-0689">Ribosomal protein</keyword>
<sequence>MTKFRKLNRPTGHRMSMLRTLVSQLIKHDRIETTVAKAKEIRRLADNMVQLGKEGSLCAARRAGAFVRGDAVIHKLFSELAYRYKDRAGGYTRMLRTRIRVGDAAPMAYIDVSIQKSKGIGGLCSDCLDLSIEKMSLDSPNRQPLNHHRELLWIPGQDHGLPGSLHLLKKKRALILRYDTEIINLCFQHRASANLFACNTSSCCAFKSLIPALYECSTIMPC</sequence>
<comment type="similarity">
    <text evidence="1 4">Belongs to the bacterial ribosomal protein bL17 family.</text>
</comment>
<name>A0A5N5LZN1_9ROSI</name>
<evidence type="ECO:0000256" key="1">
    <source>
        <dbReference type="ARBA" id="ARBA00008777"/>
    </source>
</evidence>
<accession>A0A5N5LZN1</accession>